<dbReference type="PROSITE" id="PS50089">
    <property type="entry name" value="ZF_RING_2"/>
    <property type="match status" value="1"/>
</dbReference>
<dbReference type="InterPro" id="IPR001841">
    <property type="entry name" value="Znf_RING"/>
</dbReference>
<dbReference type="GO" id="GO:0005634">
    <property type="term" value="C:nucleus"/>
    <property type="evidence" value="ECO:0007669"/>
    <property type="project" value="TreeGrafter"/>
</dbReference>
<dbReference type="GO" id="GO:0061630">
    <property type="term" value="F:ubiquitin protein ligase activity"/>
    <property type="evidence" value="ECO:0007669"/>
    <property type="project" value="TreeGrafter"/>
</dbReference>
<dbReference type="EMBL" id="BLLF01000674">
    <property type="protein sequence ID" value="GFH13993.1"/>
    <property type="molecule type" value="Genomic_DNA"/>
</dbReference>
<evidence type="ECO:0000256" key="4">
    <source>
        <dbReference type="PROSITE-ProRule" id="PRU00175"/>
    </source>
</evidence>
<evidence type="ECO:0000256" key="2">
    <source>
        <dbReference type="ARBA" id="ARBA00022771"/>
    </source>
</evidence>
<evidence type="ECO:0000313" key="8">
    <source>
        <dbReference type="Proteomes" id="UP000485058"/>
    </source>
</evidence>
<accession>A0A699YV01</accession>
<dbReference type="SUPFAM" id="SSF57850">
    <property type="entry name" value="RING/U-box"/>
    <property type="match status" value="1"/>
</dbReference>
<dbReference type="PANTHER" id="PTHR45931">
    <property type="entry name" value="SI:CH211-59O9.10"/>
    <property type="match status" value="1"/>
</dbReference>
<evidence type="ECO:0000256" key="3">
    <source>
        <dbReference type="ARBA" id="ARBA00022833"/>
    </source>
</evidence>
<reference evidence="7 8" key="1">
    <citation type="submission" date="2020-02" db="EMBL/GenBank/DDBJ databases">
        <title>Draft genome sequence of Haematococcus lacustris strain NIES-144.</title>
        <authorList>
            <person name="Morimoto D."/>
            <person name="Nakagawa S."/>
            <person name="Yoshida T."/>
            <person name="Sawayama S."/>
        </authorList>
    </citation>
    <scope>NUCLEOTIDE SEQUENCE [LARGE SCALE GENOMIC DNA]</scope>
    <source>
        <strain evidence="7 8">NIES-144</strain>
    </source>
</reference>
<comment type="caution">
    <text evidence="7">The sequence shown here is derived from an EMBL/GenBank/DDBJ whole genome shotgun (WGS) entry which is preliminary data.</text>
</comment>
<organism evidence="7 8">
    <name type="scientific">Haematococcus lacustris</name>
    <name type="common">Green alga</name>
    <name type="synonym">Haematococcus pluvialis</name>
    <dbReference type="NCBI Taxonomy" id="44745"/>
    <lineage>
        <taxon>Eukaryota</taxon>
        <taxon>Viridiplantae</taxon>
        <taxon>Chlorophyta</taxon>
        <taxon>core chlorophytes</taxon>
        <taxon>Chlorophyceae</taxon>
        <taxon>CS clade</taxon>
        <taxon>Chlamydomonadales</taxon>
        <taxon>Haematococcaceae</taxon>
        <taxon>Haematococcus</taxon>
    </lineage>
</organism>
<gene>
    <name evidence="7" type="ORF">HaLaN_09965</name>
</gene>
<keyword evidence="2 4" id="KW-0863">Zinc-finger</keyword>
<dbReference type="GO" id="GO:0008270">
    <property type="term" value="F:zinc ion binding"/>
    <property type="evidence" value="ECO:0007669"/>
    <property type="project" value="UniProtKB-KW"/>
</dbReference>
<dbReference type="GO" id="GO:0006511">
    <property type="term" value="P:ubiquitin-dependent protein catabolic process"/>
    <property type="evidence" value="ECO:0007669"/>
    <property type="project" value="TreeGrafter"/>
</dbReference>
<dbReference type="Pfam" id="PF13639">
    <property type="entry name" value="zf-RING_2"/>
    <property type="match status" value="1"/>
</dbReference>
<dbReference type="AlphaFoldDB" id="A0A699YV01"/>
<sequence>MLTSWQIAVQGLEKKSAFLSSVSTLCPLVSTADSDQLTSVCKRVDTLLRTRYSLPAYWKAGAQLYETCSSQQLSSDQLAIVRDCIKSAAGFLAQHGGAADGPEPQGQPAGRDSFMSHEGQQEQRASQPQATDTQYSDAGIVLGAEEAPRPAHMPATTLDEDHRILQHIQAALAGAGSGAPDDIEEQLISMVQLMSEELAPTRRPVPPMSKKVFASLPRKILEKQDVLCNNTSCPVCVEAFVVGDEVLSLPCKGLHVFHPACLTPWVNKTNTCPVCREELLTDDIHYEAQKELDKEAAIERAGVLNAAVGGEFMYI</sequence>
<keyword evidence="3" id="KW-0862">Zinc</keyword>
<keyword evidence="1" id="KW-0479">Metal-binding</keyword>
<dbReference type="InterPro" id="IPR013083">
    <property type="entry name" value="Znf_RING/FYVE/PHD"/>
</dbReference>
<keyword evidence="8" id="KW-1185">Reference proteome</keyword>
<dbReference type="PANTHER" id="PTHR45931:SF3">
    <property type="entry name" value="RING ZINC FINGER-CONTAINING PROTEIN"/>
    <property type="match status" value="1"/>
</dbReference>
<dbReference type="Proteomes" id="UP000485058">
    <property type="component" value="Unassembled WGS sequence"/>
</dbReference>
<protein>
    <submittedName>
        <fullName evidence="7">RING-type domain-containing protein</fullName>
    </submittedName>
</protein>
<feature type="region of interest" description="Disordered" evidence="5">
    <location>
        <begin position="95"/>
        <end position="134"/>
    </location>
</feature>
<dbReference type="InterPro" id="IPR051834">
    <property type="entry name" value="RING_finger_E3_ligase"/>
</dbReference>
<proteinExistence type="predicted"/>
<evidence type="ECO:0000259" key="6">
    <source>
        <dbReference type="PROSITE" id="PS50089"/>
    </source>
</evidence>
<dbReference type="Gene3D" id="3.30.40.10">
    <property type="entry name" value="Zinc/RING finger domain, C3HC4 (zinc finger)"/>
    <property type="match status" value="1"/>
</dbReference>
<name>A0A699YV01_HAELA</name>
<evidence type="ECO:0000313" key="7">
    <source>
        <dbReference type="EMBL" id="GFH13993.1"/>
    </source>
</evidence>
<feature type="compositionally biased region" description="Polar residues" evidence="5">
    <location>
        <begin position="122"/>
        <end position="134"/>
    </location>
</feature>
<evidence type="ECO:0000256" key="1">
    <source>
        <dbReference type="ARBA" id="ARBA00022723"/>
    </source>
</evidence>
<evidence type="ECO:0000256" key="5">
    <source>
        <dbReference type="SAM" id="MobiDB-lite"/>
    </source>
</evidence>
<feature type="domain" description="RING-type" evidence="6">
    <location>
        <begin position="233"/>
        <end position="276"/>
    </location>
</feature>